<organism evidence="5 6">
    <name type="scientific">Erythrobacter mangrovi</name>
    <dbReference type="NCBI Taxonomy" id="2739433"/>
    <lineage>
        <taxon>Bacteria</taxon>
        <taxon>Pseudomonadati</taxon>
        <taxon>Pseudomonadota</taxon>
        <taxon>Alphaproteobacteria</taxon>
        <taxon>Sphingomonadales</taxon>
        <taxon>Erythrobacteraceae</taxon>
        <taxon>Erythrobacter/Porphyrobacter group</taxon>
        <taxon>Erythrobacter</taxon>
    </lineage>
</organism>
<evidence type="ECO:0000256" key="2">
    <source>
        <dbReference type="ARBA" id="ARBA00023150"/>
    </source>
</evidence>
<feature type="domain" description="Molybdopterin cofactor biosynthesis C (MoaC)" evidence="4">
    <location>
        <begin position="15"/>
        <end position="87"/>
    </location>
</feature>
<gene>
    <name evidence="5" type="primary">moaC</name>
    <name evidence="5" type="ORF">HQR01_12780</name>
</gene>
<dbReference type="UniPathway" id="UPA00344"/>
<evidence type="ECO:0000259" key="4">
    <source>
        <dbReference type="Pfam" id="PF01967"/>
    </source>
</evidence>
<dbReference type="Proteomes" id="UP000504693">
    <property type="component" value="Chromosome"/>
</dbReference>
<comment type="pathway">
    <text evidence="1">Cofactor biosynthesis; molybdopterin biosynthesis.</text>
</comment>
<protein>
    <submittedName>
        <fullName evidence="5">Cyclic pyranopterin monophosphate synthase MoaC</fullName>
    </submittedName>
</protein>
<dbReference type="InterPro" id="IPR002820">
    <property type="entry name" value="Mopterin_CF_biosynth-C_dom"/>
</dbReference>
<evidence type="ECO:0000256" key="1">
    <source>
        <dbReference type="ARBA" id="ARBA00005046"/>
    </source>
</evidence>
<keyword evidence="2" id="KW-0501">Molybdenum cofactor biosynthesis</keyword>
<dbReference type="AlphaFoldDB" id="A0A7D4CE22"/>
<evidence type="ECO:0000313" key="5">
    <source>
        <dbReference type="EMBL" id="QKG72169.1"/>
    </source>
</evidence>
<dbReference type="KEGG" id="emv:HQR01_12780"/>
<name>A0A7D4CE22_9SPHN</name>
<keyword evidence="6" id="KW-1185">Reference proteome</keyword>
<proteinExistence type="predicted"/>
<evidence type="ECO:0000256" key="3">
    <source>
        <dbReference type="ARBA" id="ARBA00055087"/>
    </source>
</evidence>
<dbReference type="GO" id="GO:0006777">
    <property type="term" value="P:Mo-molybdopterin cofactor biosynthetic process"/>
    <property type="evidence" value="ECO:0007669"/>
    <property type="project" value="UniProtKB-KW"/>
</dbReference>
<reference evidence="5 6" key="1">
    <citation type="submission" date="2020-05" db="EMBL/GenBank/DDBJ databases">
        <title>Erythrobacter mangrovi sp. nov., isolated from rhizosphere soil of mangrove plant (Kandelia candel).</title>
        <authorList>
            <person name="Ye Y.H."/>
        </authorList>
    </citation>
    <scope>NUCLEOTIDE SEQUENCE [LARGE SCALE GENOMIC DNA]</scope>
    <source>
        <strain evidence="5 6">EB310</strain>
    </source>
</reference>
<comment type="function">
    <text evidence="3">Catalyzes the conversion of (8S)-3',8-cyclo-7,8-dihydroguanosine 5'-triphosphate to cyclic pyranopterin monophosphate (cPMP).</text>
</comment>
<dbReference type="EMBL" id="CP053921">
    <property type="protein sequence ID" value="QKG72169.1"/>
    <property type="molecule type" value="Genomic_DNA"/>
</dbReference>
<evidence type="ECO:0000313" key="6">
    <source>
        <dbReference type="Proteomes" id="UP000504693"/>
    </source>
</evidence>
<dbReference type="SUPFAM" id="SSF55040">
    <property type="entry name" value="Molybdenum cofactor biosynthesis protein C, MoaC"/>
    <property type="match status" value="1"/>
</dbReference>
<accession>A0A7D4CE22</accession>
<dbReference type="InterPro" id="IPR036522">
    <property type="entry name" value="MoaC_sf"/>
</dbReference>
<dbReference type="Gene3D" id="3.30.70.640">
    <property type="entry name" value="Molybdopterin cofactor biosynthesis C (MoaC) domain"/>
    <property type="match status" value="2"/>
</dbReference>
<sequence length="128" mass="13303">MSMLTHLDQEGRALIVDVGSKGVTSQLAWAQGELVCASGTPELVKVDKTSMGSVTGTAELASEIAAKRTANLIPPCHPLALSKAEVTAATVAWLTLFDTLNAVDKGIEIGAIRVTTKQGGKSDSRKQA</sequence>
<dbReference type="RefSeq" id="WP_173215228.1">
    <property type="nucleotide sequence ID" value="NZ_CP053921.1"/>
</dbReference>
<dbReference type="Pfam" id="PF01967">
    <property type="entry name" value="MoaC"/>
    <property type="match status" value="1"/>
</dbReference>